<evidence type="ECO:0000313" key="3">
    <source>
        <dbReference type="EMBL" id="KAH7018605.1"/>
    </source>
</evidence>
<dbReference type="Gene3D" id="3.50.4.10">
    <property type="entry name" value="Hepatocyte Growth Factor"/>
    <property type="match status" value="2"/>
</dbReference>
<dbReference type="InterPro" id="IPR003609">
    <property type="entry name" value="Pan_app"/>
</dbReference>
<accession>A0A9P8XUH4</accession>
<name>A0A9P8XUH4_9PEZI</name>
<dbReference type="GeneID" id="70186901"/>
<keyword evidence="4" id="KW-1185">Reference proteome</keyword>
<evidence type="ECO:0000313" key="4">
    <source>
        <dbReference type="Proteomes" id="UP000756346"/>
    </source>
</evidence>
<feature type="domain" description="Apple" evidence="2">
    <location>
        <begin position="274"/>
        <end position="314"/>
    </location>
</feature>
<dbReference type="AlphaFoldDB" id="A0A9P8XUH4"/>
<evidence type="ECO:0000259" key="2">
    <source>
        <dbReference type="Pfam" id="PF14295"/>
    </source>
</evidence>
<gene>
    <name evidence="3" type="ORF">B0I36DRAFT_354865</name>
</gene>
<reference evidence="3" key="1">
    <citation type="journal article" date="2021" name="Nat. Commun.">
        <title>Genetic determinants of endophytism in the Arabidopsis root mycobiome.</title>
        <authorList>
            <person name="Mesny F."/>
            <person name="Miyauchi S."/>
            <person name="Thiergart T."/>
            <person name="Pickel B."/>
            <person name="Atanasova L."/>
            <person name="Karlsson M."/>
            <person name="Huettel B."/>
            <person name="Barry K.W."/>
            <person name="Haridas S."/>
            <person name="Chen C."/>
            <person name="Bauer D."/>
            <person name="Andreopoulos W."/>
            <person name="Pangilinan J."/>
            <person name="LaButti K."/>
            <person name="Riley R."/>
            <person name="Lipzen A."/>
            <person name="Clum A."/>
            <person name="Drula E."/>
            <person name="Henrissat B."/>
            <person name="Kohler A."/>
            <person name="Grigoriev I.V."/>
            <person name="Martin F.M."/>
            <person name="Hacquard S."/>
        </authorList>
    </citation>
    <scope>NUCLEOTIDE SEQUENCE</scope>
    <source>
        <strain evidence="3">MPI-CAGE-CH-0230</strain>
    </source>
</reference>
<evidence type="ECO:0000256" key="1">
    <source>
        <dbReference type="SAM" id="SignalP"/>
    </source>
</evidence>
<keyword evidence="1" id="KW-0732">Signal</keyword>
<feature type="chain" id="PRO_5040288611" description="Apple domain-containing protein" evidence="1">
    <location>
        <begin position="18"/>
        <end position="333"/>
    </location>
</feature>
<dbReference type="Pfam" id="PF14295">
    <property type="entry name" value="PAN_4"/>
    <property type="match status" value="2"/>
</dbReference>
<dbReference type="Proteomes" id="UP000756346">
    <property type="component" value="Unassembled WGS sequence"/>
</dbReference>
<dbReference type="EMBL" id="JAGTJQ010000011">
    <property type="protein sequence ID" value="KAH7018605.1"/>
    <property type="molecule type" value="Genomic_DNA"/>
</dbReference>
<proteinExistence type="predicted"/>
<feature type="signal peptide" evidence="1">
    <location>
        <begin position="1"/>
        <end position="17"/>
    </location>
</feature>
<dbReference type="RefSeq" id="XP_046006872.1">
    <property type="nucleotide sequence ID" value="XM_046157355.1"/>
</dbReference>
<comment type="caution">
    <text evidence="3">The sequence shown here is derived from an EMBL/GenBank/DDBJ whole genome shotgun (WGS) entry which is preliminary data.</text>
</comment>
<organism evidence="3 4">
    <name type="scientific">Microdochium trichocladiopsis</name>
    <dbReference type="NCBI Taxonomy" id="1682393"/>
    <lineage>
        <taxon>Eukaryota</taxon>
        <taxon>Fungi</taxon>
        <taxon>Dikarya</taxon>
        <taxon>Ascomycota</taxon>
        <taxon>Pezizomycotina</taxon>
        <taxon>Sordariomycetes</taxon>
        <taxon>Xylariomycetidae</taxon>
        <taxon>Xylariales</taxon>
        <taxon>Microdochiaceae</taxon>
        <taxon>Microdochium</taxon>
    </lineage>
</organism>
<protein>
    <recommendedName>
        <fullName evidence="2">Apple domain-containing protein</fullName>
    </recommendedName>
</protein>
<dbReference type="OrthoDB" id="160645at2759"/>
<sequence length="333" mass="35574">MLQITLLMGGLAAFAQAAALQSIPAAALFSRAQSPINCGPFPGKGPSEGTTYVSASGKSYKILCNAERGAYSGWYYAQGSFPTAESCIDACAAGAVQGCVYASWNNQGAYCALATNVDLTGNGYEYNTIGGTYIKTLNCKDGSSDNTVWTTPAGKYQILCNYQYGGTTLGASKRAETFEQCVGFCDSTNGCVDVVYSEAKYCWLKSSKTNGYKSPGWYTAIKVPDNFQPAKPDDVTPVSSSQIGAINCFDNSADGTTFKAASGNSYDIACNYQYDGDTIDSIYTRTFEDCANLCDTTDGCIDAVWSKANYCWMKSSKTGTGYKSPNWFSAIRK</sequence>
<feature type="domain" description="Apple" evidence="2">
    <location>
        <begin position="174"/>
        <end position="205"/>
    </location>
</feature>